<organism evidence="1 2">
    <name type="scientific">Diaporthe australafricana</name>
    <dbReference type="NCBI Taxonomy" id="127596"/>
    <lineage>
        <taxon>Eukaryota</taxon>
        <taxon>Fungi</taxon>
        <taxon>Dikarya</taxon>
        <taxon>Ascomycota</taxon>
        <taxon>Pezizomycotina</taxon>
        <taxon>Sordariomycetes</taxon>
        <taxon>Sordariomycetidae</taxon>
        <taxon>Diaporthales</taxon>
        <taxon>Diaporthaceae</taxon>
        <taxon>Diaporthe</taxon>
    </lineage>
</organism>
<evidence type="ECO:0000313" key="2">
    <source>
        <dbReference type="Proteomes" id="UP001583177"/>
    </source>
</evidence>
<reference evidence="1 2" key="1">
    <citation type="journal article" date="2024" name="IMA Fungus">
        <title>IMA Genome - F19 : A genome assembly and annotation guide to empower mycologists, including annotated draft genome sequences of Ceratocystis pirilliformis, Diaporthe australafricana, Fusarium ophioides, Paecilomyces lecythidis, and Sporothrix stenoceras.</title>
        <authorList>
            <person name="Aylward J."/>
            <person name="Wilson A.M."/>
            <person name="Visagie C.M."/>
            <person name="Spraker J."/>
            <person name="Barnes I."/>
            <person name="Buitendag C."/>
            <person name="Ceriani C."/>
            <person name="Del Mar Angel L."/>
            <person name="du Plessis D."/>
            <person name="Fuchs T."/>
            <person name="Gasser K."/>
            <person name="Kramer D."/>
            <person name="Li W."/>
            <person name="Munsamy K."/>
            <person name="Piso A."/>
            <person name="Price J.L."/>
            <person name="Sonnekus B."/>
            <person name="Thomas C."/>
            <person name="van der Nest A."/>
            <person name="van Dijk A."/>
            <person name="van Heerden A."/>
            <person name="van Vuuren N."/>
            <person name="Yilmaz N."/>
            <person name="Duong T.A."/>
            <person name="van der Merwe N.A."/>
            <person name="Wingfield M.J."/>
            <person name="Wingfield B.D."/>
        </authorList>
    </citation>
    <scope>NUCLEOTIDE SEQUENCE [LARGE SCALE GENOMIC DNA]</scope>
    <source>
        <strain evidence="1 2">CMW 18300</strain>
    </source>
</reference>
<sequence length="419" mass="47717">MPTYAEHARALWQSLSPADKQRIHKILTIDGNVGWKFDKVAELCESHPEIPLALRAMTNTGNADKRKASPNQSSDECLARASQVLEHAETMARTIDNRFGEAVPEDIYGDIQGKLVGGRKLKGWNAVPVETLTQIIDLYAFNTTTTPPNTNEVPGEEVRQDNARKLWEAAKFWCAPRDCGRAQRLLARIERELPSSMKSIIKEENNLSKIAETAVGAFERDLESNGDKVDRVLRQMDYLTATNDPKIDYTAQASTMEDKLSRWDRTRRELCEKLQTHEMKAKYLRWGGRPLGRFDPFEDLGQALMDADDWSKWIVVNEQPLPEVESDGTFEVFLMLPAELRTYIWELALRDALNEAARSLPDFMAREFGFAAYGYHQFGCRCHPFRRYLRPLLTACKESKGAINHHIRLLTDKDSNGGE</sequence>
<evidence type="ECO:0000313" key="1">
    <source>
        <dbReference type="EMBL" id="KAL1854015.1"/>
    </source>
</evidence>
<proteinExistence type="predicted"/>
<keyword evidence="2" id="KW-1185">Reference proteome</keyword>
<dbReference type="Proteomes" id="UP001583177">
    <property type="component" value="Unassembled WGS sequence"/>
</dbReference>
<gene>
    <name evidence="1" type="ORF">Daus18300_011605</name>
</gene>
<dbReference type="EMBL" id="JAWRVE010000143">
    <property type="protein sequence ID" value="KAL1854015.1"/>
    <property type="molecule type" value="Genomic_DNA"/>
</dbReference>
<comment type="caution">
    <text evidence="1">The sequence shown here is derived from an EMBL/GenBank/DDBJ whole genome shotgun (WGS) entry which is preliminary data.</text>
</comment>
<name>A0ABR3W6B1_9PEZI</name>
<protein>
    <submittedName>
        <fullName evidence="1">Uncharacterized protein</fullName>
    </submittedName>
</protein>
<accession>A0ABR3W6B1</accession>